<accession>A0A6C0C0J7</accession>
<dbReference type="AlphaFoldDB" id="A0A6C0C0J7"/>
<organism evidence="1">
    <name type="scientific">viral metagenome</name>
    <dbReference type="NCBI Taxonomy" id="1070528"/>
    <lineage>
        <taxon>unclassified sequences</taxon>
        <taxon>metagenomes</taxon>
        <taxon>organismal metagenomes</taxon>
    </lineage>
</organism>
<sequence length="127" mass="15643">MNYIFLLHMNYLDKIEFTVYLKSAKKYSFFSHMEQFKNEEISDLFIFCKDKVLRHDSEKQKIKERVDRWIKEKSDIIPDKESWEIWRLAKLYDECKADYENREKKPFIKHNTLIEEVGAKENPFDKH</sequence>
<reference evidence="1" key="1">
    <citation type="journal article" date="2020" name="Nature">
        <title>Giant virus diversity and host interactions through global metagenomics.</title>
        <authorList>
            <person name="Schulz F."/>
            <person name="Roux S."/>
            <person name="Paez-Espino D."/>
            <person name="Jungbluth S."/>
            <person name="Walsh D.A."/>
            <person name="Denef V.J."/>
            <person name="McMahon K.D."/>
            <person name="Konstantinidis K.T."/>
            <person name="Eloe-Fadrosh E.A."/>
            <person name="Kyrpides N.C."/>
            <person name="Woyke T."/>
        </authorList>
    </citation>
    <scope>NUCLEOTIDE SEQUENCE</scope>
    <source>
        <strain evidence="1">GVMAG-M-3300020169-51</strain>
    </source>
</reference>
<protein>
    <submittedName>
        <fullName evidence="1">Uncharacterized protein</fullName>
    </submittedName>
</protein>
<dbReference type="EMBL" id="MN739291">
    <property type="protein sequence ID" value="QHS97158.1"/>
    <property type="molecule type" value="Genomic_DNA"/>
</dbReference>
<name>A0A6C0C0J7_9ZZZZ</name>
<proteinExistence type="predicted"/>
<evidence type="ECO:0000313" key="1">
    <source>
        <dbReference type="EMBL" id="QHS97158.1"/>
    </source>
</evidence>